<feature type="compositionally biased region" description="Low complexity" evidence="2">
    <location>
        <begin position="60"/>
        <end position="70"/>
    </location>
</feature>
<evidence type="ECO:0000259" key="3">
    <source>
        <dbReference type="SMART" id="SM00470"/>
    </source>
</evidence>
<name>A0ABN6YVT1_9MICO</name>
<evidence type="ECO:0000313" key="4">
    <source>
        <dbReference type="EMBL" id="BDZ59925.1"/>
    </source>
</evidence>
<dbReference type="PANTHER" id="PTHR33375">
    <property type="entry name" value="CHROMOSOME-PARTITIONING PROTEIN PARB-RELATED"/>
    <property type="match status" value="1"/>
</dbReference>
<dbReference type="NCBIfam" id="TIGR00180">
    <property type="entry name" value="parB_part"/>
    <property type="match status" value="1"/>
</dbReference>
<dbReference type="InterPro" id="IPR003115">
    <property type="entry name" value="ParB_N"/>
</dbReference>
<dbReference type="Gene3D" id="3.90.1530.30">
    <property type="match status" value="1"/>
</dbReference>
<proteinExistence type="inferred from homology"/>
<evidence type="ECO:0000256" key="1">
    <source>
        <dbReference type="ARBA" id="ARBA00006295"/>
    </source>
</evidence>
<sequence>MSDKRRGLGRGLGALIPSAPATPGTPRPSDVFFAEQRPAATVEDRAADSNEARFTGNQQAPGGDDAAPQTPDDDRAADTDVTAPAEDTAASEAAVDAAAVPAGEGLAPVPGATFAEIPLAAIRPNPRQPRTVFAEEEMDELVASIREIGVLQPVVVRPVADGEGEVRYELVMGERRWRASSQAGQQTVPAIVRDTTDEDLLRDALLENLHRAQLNPSRRPRPTSSCSRTSGARTTSWPPASAGPARRSPTCSGC</sequence>
<feature type="compositionally biased region" description="Basic and acidic residues" evidence="2">
    <location>
        <begin position="42"/>
        <end position="51"/>
    </location>
</feature>
<dbReference type="Pfam" id="PF02195">
    <property type="entry name" value="ParB_N"/>
    <property type="match status" value="1"/>
</dbReference>
<dbReference type="InterPro" id="IPR036086">
    <property type="entry name" value="ParB/Sulfiredoxin_sf"/>
</dbReference>
<comment type="similarity">
    <text evidence="1">Belongs to the ParB family.</text>
</comment>
<reference evidence="4" key="2">
    <citation type="submission" date="2023-02" db="EMBL/GenBank/DDBJ databases">
        <authorList>
            <person name="Sun Q."/>
            <person name="Mori K."/>
        </authorList>
    </citation>
    <scope>NUCLEOTIDE SEQUENCE</scope>
    <source>
        <strain evidence="4">NBRC 110608</strain>
    </source>
</reference>
<protein>
    <recommendedName>
        <fullName evidence="3">ParB-like N-terminal domain-containing protein</fullName>
    </recommendedName>
</protein>
<dbReference type="EMBL" id="AP027735">
    <property type="protein sequence ID" value="BDZ59925.1"/>
    <property type="molecule type" value="Genomic_DNA"/>
</dbReference>
<feature type="domain" description="ParB-like N-terminal" evidence="3">
    <location>
        <begin position="115"/>
        <end position="209"/>
    </location>
</feature>
<feature type="region of interest" description="Disordered" evidence="2">
    <location>
        <begin position="1"/>
        <end position="96"/>
    </location>
</feature>
<evidence type="ECO:0000256" key="2">
    <source>
        <dbReference type="SAM" id="MobiDB-lite"/>
    </source>
</evidence>
<dbReference type="InterPro" id="IPR050336">
    <property type="entry name" value="Chromosome_partition/occlusion"/>
</dbReference>
<feature type="compositionally biased region" description="Low complexity" evidence="2">
    <location>
        <begin position="238"/>
        <end position="254"/>
    </location>
</feature>
<dbReference type="CDD" id="cd16393">
    <property type="entry name" value="SPO0J_N"/>
    <property type="match status" value="1"/>
</dbReference>
<dbReference type="SUPFAM" id="SSF110849">
    <property type="entry name" value="ParB/Sulfiredoxin"/>
    <property type="match status" value="1"/>
</dbReference>
<organism evidence="4">
    <name type="scientific">Barrientosiimonas endolithica</name>
    <dbReference type="NCBI Taxonomy" id="1535208"/>
    <lineage>
        <taxon>Bacteria</taxon>
        <taxon>Bacillati</taxon>
        <taxon>Actinomycetota</taxon>
        <taxon>Actinomycetes</taxon>
        <taxon>Micrococcales</taxon>
        <taxon>Dermacoccaceae</taxon>
        <taxon>Barrientosiimonas</taxon>
    </lineage>
</organism>
<dbReference type="SMART" id="SM00470">
    <property type="entry name" value="ParB"/>
    <property type="match status" value="1"/>
</dbReference>
<accession>A0ABN6YVT1</accession>
<gene>
    <name evidence="4" type="ORF">GCM10025872_35820</name>
</gene>
<reference evidence="4" key="1">
    <citation type="journal article" date="2014" name="Int. J. Syst. Evol. Microbiol.">
        <title>Complete genome of a new Firmicutes species belonging to the dominant human colonic microbiota ('Ruminococcus bicirculans') reveals two chromosomes and a selective capacity to utilize plant glucans.</title>
        <authorList>
            <consortium name="NISC Comparative Sequencing Program"/>
            <person name="Wegmann U."/>
            <person name="Louis P."/>
            <person name="Goesmann A."/>
            <person name="Henrissat B."/>
            <person name="Duncan S.H."/>
            <person name="Flint H.J."/>
        </authorList>
    </citation>
    <scope>NUCLEOTIDE SEQUENCE</scope>
    <source>
        <strain evidence="4">NBRC 110608</strain>
    </source>
</reference>
<dbReference type="InterPro" id="IPR004437">
    <property type="entry name" value="ParB/RepB/Spo0J"/>
</dbReference>
<feature type="region of interest" description="Disordered" evidence="2">
    <location>
        <begin position="211"/>
        <end position="254"/>
    </location>
</feature>
<feature type="compositionally biased region" description="Low complexity" evidence="2">
    <location>
        <begin position="79"/>
        <end position="96"/>
    </location>
</feature>
<dbReference type="PANTHER" id="PTHR33375:SF1">
    <property type="entry name" value="CHROMOSOME-PARTITIONING PROTEIN PARB-RELATED"/>
    <property type="match status" value="1"/>
</dbReference>